<reference evidence="2" key="2">
    <citation type="submission" date="2020-08" db="EMBL/GenBank/DDBJ databases">
        <title>The Agave Microbiome: Exploring the role of microbial communities in plant adaptations to desert environments.</title>
        <authorList>
            <person name="Partida-Martinez L.P."/>
        </authorList>
    </citation>
    <scope>NUCLEOTIDE SEQUENCE [LARGE SCALE GENOMIC DNA]</scope>
    <source>
        <strain evidence="2">AT2.8</strain>
    </source>
</reference>
<name>A0A852TIF1_9BACI</name>
<dbReference type="Proteomes" id="UP000548423">
    <property type="component" value="Unassembled WGS sequence"/>
</dbReference>
<evidence type="ECO:0000313" key="1">
    <source>
        <dbReference type="EMBL" id="NYE07008.1"/>
    </source>
</evidence>
<evidence type="ECO:0000313" key="2">
    <source>
        <dbReference type="Proteomes" id="UP000548423"/>
    </source>
</evidence>
<keyword evidence="1" id="KW-0238">DNA-binding</keyword>
<reference evidence="2" key="1">
    <citation type="submission" date="2020-07" db="EMBL/GenBank/DDBJ databases">
        <authorList>
            <person name="Partida-Martinez L."/>
            <person name="Huntemann M."/>
            <person name="Clum A."/>
            <person name="Wang J."/>
            <person name="Palaniappan K."/>
            <person name="Ritter S."/>
            <person name="Chen I.-M."/>
            <person name="Stamatis D."/>
            <person name="Reddy T."/>
            <person name="O'Malley R."/>
            <person name="Daum C."/>
            <person name="Shapiro N."/>
            <person name="Ivanova N."/>
            <person name="Kyrpides N."/>
            <person name="Woyke T."/>
        </authorList>
    </citation>
    <scope>NUCLEOTIDE SEQUENCE [LARGE SCALE GENOMIC DNA]</scope>
    <source>
        <strain evidence="2">AT2.8</strain>
    </source>
</reference>
<accession>A0A852TIF1</accession>
<protein>
    <submittedName>
        <fullName evidence="1">DNA-binding IclR family transcriptional regulator</fullName>
    </submittedName>
</protein>
<proteinExistence type="predicted"/>
<gene>
    <name evidence="1" type="ORF">F4694_003793</name>
</gene>
<organism evidence="1 2">
    <name type="scientific">Neobacillus niacini</name>
    <dbReference type="NCBI Taxonomy" id="86668"/>
    <lineage>
        <taxon>Bacteria</taxon>
        <taxon>Bacillati</taxon>
        <taxon>Bacillota</taxon>
        <taxon>Bacilli</taxon>
        <taxon>Bacillales</taxon>
        <taxon>Bacillaceae</taxon>
        <taxon>Neobacillus</taxon>
    </lineage>
</organism>
<dbReference type="GO" id="GO:0003677">
    <property type="term" value="F:DNA binding"/>
    <property type="evidence" value="ECO:0007669"/>
    <property type="project" value="UniProtKB-KW"/>
</dbReference>
<sequence length="30" mass="3412">MRKTNETVHLAVQENDKVSYHAKVEPTKTG</sequence>
<comment type="caution">
    <text evidence="1">The sequence shown here is derived from an EMBL/GenBank/DDBJ whole genome shotgun (WGS) entry which is preliminary data.</text>
</comment>
<dbReference type="EMBL" id="JACCBX010000008">
    <property type="protein sequence ID" value="NYE07008.1"/>
    <property type="molecule type" value="Genomic_DNA"/>
</dbReference>
<dbReference type="AlphaFoldDB" id="A0A852TIF1"/>